<proteinExistence type="predicted"/>
<dbReference type="EMBL" id="CP045809">
    <property type="protein sequence ID" value="QHN33785.1"/>
    <property type="molecule type" value="Genomic_DNA"/>
</dbReference>
<gene>
    <name evidence="2" type="ORF">GII31_01570</name>
</gene>
<keyword evidence="3" id="KW-1185">Reference proteome</keyword>
<feature type="region of interest" description="Disordered" evidence="1">
    <location>
        <begin position="1"/>
        <end position="24"/>
    </location>
</feature>
<organism evidence="2 3">
    <name type="scientific">Gordonia pseudamarae</name>
    <dbReference type="NCBI Taxonomy" id="2831662"/>
    <lineage>
        <taxon>Bacteria</taxon>
        <taxon>Bacillati</taxon>
        <taxon>Actinomycetota</taxon>
        <taxon>Actinomycetes</taxon>
        <taxon>Mycobacteriales</taxon>
        <taxon>Gordoniaceae</taxon>
        <taxon>Gordonia</taxon>
    </lineage>
</organism>
<sequence length="267" mass="26443">MADAIGARHRALSTAVTGRPGSGRSTLASALRQVLSIEVGVSPGPADALPDLWCHTLSGPPRAGDTRIIDDLPAERTVVVLTKADVYRSGPATHKAGADDAAWPFGAGAASTAARCARALGRPVLAVSGLWAVAAPTSAQTGLLAALAAAGEAVPDLDARFAAPTGVGGDDEGRLRAELLRVMGGGGVELVLGELRAGAIGPDAAQVARLLRGASGIGALRAHIAACAGAVADARTAELGMAADRIAAAGAERAAAEQLLADLGRGR</sequence>
<evidence type="ECO:0000256" key="1">
    <source>
        <dbReference type="SAM" id="MobiDB-lite"/>
    </source>
</evidence>
<protein>
    <submittedName>
        <fullName evidence="2">Uncharacterized protein</fullName>
    </submittedName>
</protein>
<reference evidence="2" key="1">
    <citation type="journal article" date="2021" name="Nat. Microbiol.">
        <title>Cocultivation of an ultrasmall environmental parasitic bacterium with lytic ability against bacteria associated with wastewater foams.</title>
        <authorList>
            <person name="Batinovic S."/>
            <person name="Rose J.J.A."/>
            <person name="Ratcliffe J."/>
            <person name="Seviour R.J."/>
            <person name="Petrovski S."/>
        </authorList>
    </citation>
    <scope>NUCLEOTIDE SEQUENCE</scope>
    <source>
        <strain evidence="2">CON9</strain>
    </source>
</reference>
<accession>A0ABX6IER1</accession>
<dbReference type="RefSeq" id="WP_213246176.1">
    <property type="nucleotide sequence ID" value="NZ_CP045806.1"/>
</dbReference>
<evidence type="ECO:0000313" key="3">
    <source>
        <dbReference type="Proteomes" id="UP001059836"/>
    </source>
</evidence>
<name>A0ABX6IER1_9ACTN</name>
<evidence type="ECO:0000313" key="2">
    <source>
        <dbReference type="EMBL" id="QHN33785.1"/>
    </source>
</evidence>
<dbReference type="Proteomes" id="UP001059836">
    <property type="component" value="Chromosome"/>
</dbReference>